<keyword evidence="2" id="KW-1185">Reference proteome</keyword>
<protein>
    <submittedName>
        <fullName evidence="1">Uncharacterized protein</fullName>
    </submittedName>
</protein>
<dbReference type="Proteomes" id="UP000828941">
    <property type="component" value="Chromosome 7"/>
</dbReference>
<reference evidence="1 2" key="1">
    <citation type="journal article" date="2022" name="DNA Res.">
        <title>Chromosomal-level genome assembly of the orchid tree Bauhinia variegata (Leguminosae; Cercidoideae) supports the allotetraploid origin hypothesis of Bauhinia.</title>
        <authorList>
            <person name="Zhong Y."/>
            <person name="Chen Y."/>
            <person name="Zheng D."/>
            <person name="Pang J."/>
            <person name="Liu Y."/>
            <person name="Luo S."/>
            <person name="Meng S."/>
            <person name="Qian L."/>
            <person name="Wei D."/>
            <person name="Dai S."/>
            <person name="Zhou R."/>
        </authorList>
    </citation>
    <scope>NUCLEOTIDE SEQUENCE [LARGE SCALE GENOMIC DNA]</scope>
    <source>
        <strain evidence="1">BV-YZ2020</strain>
    </source>
</reference>
<evidence type="ECO:0000313" key="2">
    <source>
        <dbReference type="Proteomes" id="UP000828941"/>
    </source>
</evidence>
<evidence type="ECO:0000313" key="1">
    <source>
        <dbReference type="EMBL" id="KAI4332124.1"/>
    </source>
</evidence>
<proteinExistence type="predicted"/>
<accession>A0ACB9N8K3</accession>
<gene>
    <name evidence="1" type="ORF">L6164_017058</name>
</gene>
<sequence>MEALKDDKVSMIGLWGTGGCGKTILVKQLGKAVEKDFSKVVFTVVSNTVDVQKIQGEIGSSLDLKLEQNEILSEIAKSYDFLKNEEAKSLFLLCTVFPKDFEIHEEYLARYGIGLDLFGNASSYKRARNQEHLSPFEKEGFSITTGLCVTNFDASTSNATFKDLAQKAEVLRLDVSEKGWKNVIPDMLEATGGGMNELLEYLLCHSNEIECLVDTTDHLLINAENVFSKLVKLRISFMERLKLCGVVHMLGW</sequence>
<dbReference type="EMBL" id="CM039432">
    <property type="protein sequence ID" value="KAI4332124.1"/>
    <property type="molecule type" value="Genomic_DNA"/>
</dbReference>
<comment type="caution">
    <text evidence="1">The sequence shown here is derived from an EMBL/GenBank/DDBJ whole genome shotgun (WGS) entry which is preliminary data.</text>
</comment>
<organism evidence="1 2">
    <name type="scientific">Bauhinia variegata</name>
    <name type="common">Purple orchid tree</name>
    <name type="synonym">Phanera variegata</name>
    <dbReference type="NCBI Taxonomy" id="167791"/>
    <lineage>
        <taxon>Eukaryota</taxon>
        <taxon>Viridiplantae</taxon>
        <taxon>Streptophyta</taxon>
        <taxon>Embryophyta</taxon>
        <taxon>Tracheophyta</taxon>
        <taxon>Spermatophyta</taxon>
        <taxon>Magnoliopsida</taxon>
        <taxon>eudicotyledons</taxon>
        <taxon>Gunneridae</taxon>
        <taxon>Pentapetalae</taxon>
        <taxon>rosids</taxon>
        <taxon>fabids</taxon>
        <taxon>Fabales</taxon>
        <taxon>Fabaceae</taxon>
        <taxon>Cercidoideae</taxon>
        <taxon>Cercideae</taxon>
        <taxon>Bauhiniinae</taxon>
        <taxon>Bauhinia</taxon>
    </lineage>
</organism>
<name>A0ACB9N8K3_BAUVA</name>